<protein>
    <submittedName>
        <fullName evidence="2 3">Uncharacterized protein</fullName>
    </submittedName>
</protein>
<dbReference type="EMBL" id="CM003532">
    <property type="protein sequence ID" value="RCV23525.1"/>
    <property type="molecule type" value="Genomic_DNA"/>
</dbReference>
<reference evidence="2" key="2">
    <citation type="submission" date="2015-07" db="EMBL/GenBank/DDBJ databases">
        <authorList>
            <person name="Noorani M."/>
        </authorList>
    </citation>
    <scope>NUCLEOTIDE SEQUENCE</scope>
    <source>
        <strain evidence="2">Yugu1</strain>
    </source>
</reference>
<sequence>MNNANMEIIHGKMSKHFVTIRIKVVDKNKDKNKDKAEDEDEAEAEDEDQKKKKKEEVKVEYEMYDGTVLSSQQDCLYIIASSKFRDKIDSKPIEVMLPNGKLIPIERGCFDMASEDSGIIGIRCTNPTPGVECGFGMLEPIEICEDPVQEQQEVYTYSHHFKERLLTPGSTMLVEENSFDHGCGRFIHTHIGTAVVNTDGRFVGFNFSHKGYLTAYNMREVAARIEKNQGRHFKRISDTFQHLRQQCRVLGFRLCNLDVFVKIQLIGQPEDSASWKNLAEFQQQNSAFQFDEETKQEIEQAVADVRDARFGRFYVRNRNRKRAVVDAKFGRCYVRRRDRK</sequence>
<dbReference type="EnsemblPlants" id="KQL03326">
    <property type="protein sequence ID" value="KQL03326"/>
    <property type="gene ID" value="SETIT_002105mg"/>
</dbReference>
<proteinExistence type="predicted"/>
<gene>
    <name evidence="3" type="primary">LOC101786993</name>
    <name evidence="2" type="ORF">SETIT_5G013000v2</name>
</gene>
<dbReference type="GeneID" id="101786993"/>
<dbReference type="EMBL" id="AGNK02002752">
    <property type="status" value="NOT_ANNOTATED_CDS"/>
    <property type="molecule type" value="Genomic_DNA"/>
</dbReference>
<feature type="region of interest" description="Disordered" evidence="1">
    <location>
        <begin position="28"/>
        <end position="56"/>
    </location>
</feature>
<reference evidence="2 4" key="1">
    <citation type="journal article" date="2012" name="Nat. Biotechnol.">
        <title>Reference genome sequence of the model plant Setaria.</title>
        <authorList>
            <person name="Bennetzen J.L."/>
            <person name="Schmutz J."/>
            <person name="Wang H."/>
            <person name="Percifield R."/>
            <person name="Hawkins J."/>
            <person name="Pontaroli A.C."/>
            <person name="Estep M."/>
            <person name="Feng L."/>
            <person name="Vaughn J.N."/>
            <person name="Grimwood J."/>
            <person name="Jenkins J."/>
            <person name="Barry K."/>
            <person name="Lindquist E."/>
            <person name="Hellsten U."/>
            <person name="Deshpande S."/>
            <person name="Wang X."/>
            <person name="Wu X."/>
            <person name="Mitros T."/>
            <person name="Triplett J."/>
            <person name="Yang X."/>
            <person name="Ye C.Y."/>
            <person name="Mauro-Herrera M."/>
            <person name="Wang L."/>
            <person name="Li P."/>
            <person name="Sharma M."/>
            <person name="Sharma R."/>
            <person name="Ronald P.C."/>
            <person name="Panaud O."/>
            <person name="Kellogg E.A."/>
            <person name="Brutnell T.P."/>
            <person name="Doust A.N."/>
            <person name="Tuskan G.A."/>
            <person name="Rokhsar D."/>
            <person name="Devos K.M."/>
        </authorList>
    </citation>
    <scope>NUCLEOTIDE SEQUENCE [LARGE SCALE GENOMIC DNA]</scope>
    <source>
        <strain evidence="4">cv. Yugu1</strain>
        <strain evidence="2">Yugu1</strain>
    </source>
</reference>
<evidence type="ECO:0000256" key="1">
    <source>
        <dbReference type="SAM" id="MobiDB-lite"/>
    </source>
</evidence>
<organism evidence="2">
    <name type="scientific">Setaria italica</name>
    <name type="common">Foxtail millet</name>
    <name type="synonym">Panicum italicum</name>
    <dbReference type="NCBI Taxonomy" id="4555"/>
    <lineage>
        <taxon>Eukaryota</taxon>
        <taxon>Viridiplantae</taxon>
        <taxon>Streptophyta</taxon>
        <taxon>Embryophyta</taxon>
        <taxon>Tracheophyta</taxon>
        <taxon>Spermatophyta</taxon>
        <taxon>Magnoliopsida</taxon>
        <taxon>Liliopsida</taxon>
        <taxon>Poales</taxon>
        <taxon>Poaceae</taxon>
        <taxon>PACMAD clade</taxon>
        <taxon>Panicoideae</taxon>
        <taxon>Panicodae</taxon>
        <taxon>Paniceae</taxon>
        <taxon>Cenchrinae</taxon>
        <taxon>Setaria</taxon>
    </lineage>
</organism>
<accession>K3XJN2</accession>
<name>K3XJN2_SETIT</name>
<evidence type="ECO:0000313" key="3">
    <source>
        <dbReference type="EnsemblPlants" id="KQL03326"/>
    </source>
</evidence>
<dbReference type="AlphaFoldDB" id="K3XJN2"/>
<dbReference type="OrthoDB" id="586920at2759"/>
<dbReference type="RefSeq" id="XP_004967453.1">
    <property type="nucleotide sequence ID" value="XM_004967396.4"/>
</dbReference>
<dbReference type="RefSeq" id="XP_022682827.1">
    <property type="nucleotide sequence ID" value="XM_022827092.1"/>
</dbReference>
<evidence type="ECO:0000313" key="2">
    <source>
        <dbReference type="EMBL" id="RCV23525.1"/>
    </source>
</evidence>
<dbReference type="HOGENOM" id="CLU_817367_0_0_1"/>
<evidence type="ECO:0000313" key="4">
    <source>
        <dbReference type="Proteomes" id="UP000004995"/>
    </source>
</evidence>
<reference evidence="3" key="3">
    <citation type="submission" date="2018-08" db="UniProtKB">
        <authorList>
            <consortium name="EnsemblPlants"/>
        </authorList>
    </citation>
    <scope>IDENTIFICATION</scope>
    <source>
        <strain evidence="3">Yugu1</strain>
    </source>
</reference>
<dbReference type="KEGG" id="sita:101786993"/>
<keyword evidence="4" id="KW-1185">Reference proteome</keyword>
<dbReference type="Gramene" id="KQL03326">
    <property type="protein sequence ID" value="KQL03326"/>
    <property type="gene ID" value="SETIT_002105mg"/>
</dbReference>
<dbReference type="Proteomes" id="UP000004995">
    <property type="component" value="Unassembled WGS sequence"/>
</dbReference>
<feature type="compositionally biased region" description="Acidic residues" evidence="1">
    <location>
        <begin position="37"/>
        <end position="47"/>
    </location>
</feature>